<keyword evidence="2" id="KW-1185">Reference proteome</keyword>
<organism evidence="1 2">
    <name type="scientific">Lyngbya aestuarii BL J</name>
    <dbReference type="NCBI Taxonomy" id="1348334"/>
    <lineage>
        <taxon>Bacteria</taxon>
        <taxon>Bacillati</taxon>
        <taxon>Cyanobacteriota</taxon>
        <taxon>Cyanophyceae</taxon>
        <taxon>Oscillatoriophycideae</taxon>
        <taxon>Oscillatoriales</taxon>
        <taxon>Microcoleaceae</taxon>
        <taxon>Lyngbya</taxon>
    </lineage>
</organism>
<proteinExistence type="predicted"/>
<dbReference type="EMBL" id="AUZM01000042">
    <property type="protein sequence ID" value="ERT06113.1"/>
    <property type="molecule type" value="Genomic_DNA"/>
</dbReference>
<name>U7QE19_9CYAN</name>
<evidence type="ECO:0000313" key="1">
    <source>
        <dbReference type="EMBL" id="ERT06113.1"/>
    </source>
</evidence>
<protein>
    <submittedName>
        <fullName evidence="1">Uncharacterized protein</fullName>
    </submittedName>
</protein>
<sequence>MGRWGDGEMGRWGDGEMGNGYPVGGDLIALRIMVRTLVKAES</sequence>
<evidence type="ECO:0000313" key="2">
    <source>
        <dbReference type="Proteomes" id="UP000017127"/>
    </source>
</evidence>
<gene>
    <name evidence="1" type="ORF">M595_3951</name>
</gene>
<dbReference type="PATRIC" id="fig|1348334.3.peg.3821"/>
<accession>U7QE19</accession>
<dbReference type="Proteomes" id="UP000017127">
    <property type="component" value="Unassembled WGS sequence"/>
</dbReference>
<dbReference type="AlphaFoldDB" id="U7QE19"/>
<reference evidence="1 2" key="1">
    <citation type="journal article" date="2013" name="Front. Microbiol.">
        <title>Comparative genomic analyses of the cyanobacterium, Lyngbya aestuarii BL J, a powerful hydrogen producer.</title>
        <authorList>
            <person name="Kothari A."/>
            <person name="Vaughn M."/>
            <person name="Garcia-Pichel F."/>
        </authorList>
    </citation>
    <scope>NUCLEOTIDE SEQUENCE [LARGE SCALE GENOMIC DNA]</scope>
    <source>
        <strain evidence="1 2">BL J</strain>
    </source>
</reference>
<comment type="caution">
    <text evidence="1">The sequence shown here is derived from an EMBL/GenBank/DDBJ whole genome shotgun (WGS) entry which is preliminary data.</text>
</comment>